<gene>
    <name evidence="1" type="ORF">FLO80_20020</name>
</gene>
<comment type="caution">
    <text evidence="1">The sequence shown here is derived from an EMBL/GenBank/DDBJ whole genome shotgun (WGS) entry which is preliminary data.</text>
</comment>
<reference evidence="1 2" key="1">
    <citation type="submission" date="2019-07" db="EMBL/GenBank/DDBJ databases">
        <title>Aquicoccus porphyridii gen. nov., sp. nov., isolated from a small marine red alga, Porphyridium marinum.</title>
        <authorList>
            <person name="Liu L."/>
        </authorList>
    </citation>
    <scope>NUCLEOTIDE SEQUENCE [LARGE SCALE GENOMIC DNA]</scope>
    <source>
        <strain evidence="1 2">L1 8-17</strain>
    </source>
</reference>
<proteinExistence type="predicted"/>
<sequence length="190" mass="20201">MGMLHDGADTVLLLGPHEPGFWAHFTAQPEYADGLSDPLDRWSKRAIGALASAWGGMAVFPSDGPPYPPFQDWALRSGRAFVSPVGMLVHDHAGLMISFRGAVRLPGHLPLPAPAANPCLTCKEQPCRSACPVSALSPTGYDVPACRAFLSSAPGQDCMSQGCAARRACPVSQSYGRLDAQSAFHMRAFH</sequence>
<organism evidence="1 2">
    <name type="scientific">Aquicoccus porphyridii</name>
    <dbReference type="NCBI Taxonomy" id="1852029"/>
    <lineage>
        <taxon>Bacteria</taxon>
        <taxon>Pseudomonadati</taxon>
        <taxon>Pseudomonadota</taxon>
        <taxon>Alphaproteobacteria</taxon>
        <taxon>Rhodobacterales</taxon>
        <taxon>Paracoccaceae</taxon>
        <taxon>Aquicoccus</taxon>
    </lineage>
</organism>
<keyword evidence="2" id="KW-1185">Reference proteome</keyword>
<dbReference type="AlphaFoldDB" id="A0A5A9YY46"/>
<protein>
    <submittedName>
        <fullName evidence="1">Ferredoxin</fullName>
    </submittedName>
</protein>
<dbReference type="Proteomes" id="UP000325291">
    <property type="component" value="Unassembled WGS sequence"/>
</dbReference>
<evidence type="ECO:0000313" key="2">
    <source>
        <dbReference type="Proteomes" id="UP000325291"/>
    </source>
</evidence>
<dbReference type="EMBL" id="VINQ01000025">
    <property type="protein sequence ID" value="KAA0909792.1"/>
    <property type="molecule type" value="Genomic_DNA"/>
</dbReference>
<evidence type="ECO:0000313" key="1">
    <source>
        <dbReference type="EMBL" id="KAA0909792.1"/>
    </source>
</evidence>
<name>A0A5A9YY46_9RHOB</name>
<accession>A0A5A9YY46</accession>